<keyword evidence="2" id="KW-1185">Reference proteome</keyword>
<reference evidence="1 2" key="1">
    <citation type="submission" date="2019-05" db="EMBL/GenBank/DDBJ databases">
        <title>Mikania micrantha, genome provides insights into the molecular mechanism of rapid growth.</title>
        <authorList>
            <person name="Liu B."/>
        </authorList>
    </citation>
    <scope>NUCLEOTIDE SEQUENCE [LARGE SCALE GENOMIC DNA]</scope>
    <source>
        <strain evidence="1">NLD-2019</strain>
        <tissue evidence="1">Leaf</tissue>
    </source>
</reference>
<dbReference type="AlphaFoldDB" id="A0A5N6LA65"/>
<evidence type="ECO:0000313" key="1">
    <source>
        <dbReference type="EMBL" id="KAC9741846.1"/>
    </source>
</evidence>
<gene>
    <name evidence="1" type="ORF">E3N88_45308</name>
</gene>
<evidence type="ECO:0000313" key="2">
    <source>
        <dbReference type="Proteomes" id="UP000326396"/>
    </source>
</evidence>
<sequence>MSTVSSQRPVGEPCDSCESCSNCASARRVQNAQVASLDNLLSICVLSFSKPSIFTPKLSKVCQWLPQASMVSCRCSRRGVGRMVECEAGYNDEDRVYDDFVLLKKILSCQGCQEYRLTCVVGARRYAWVNWMRRSLFHPRGSPEFMSLGQALRLAYFSGPISLFCCYGPILTRFSTVEHRSTSFGL</sequence>
<organism evidence="1 2">
    <name type="scientific">Mikania micrantha</name>
    <name type="common">bitter vine</name>
    <dbReference type="NCBI Taxonomy" id="192012"/>
    <lineage>
        <taxon>Eukaryota</taxon>
        <taxon>Viridiplantae</taxon>
        <taxon>Streptophyta</taxon>
        <taxon>Embryophyta</taxon>
        <taxon>Tracheophyta</taxon>
        <taxon>Spermatophyta</taxon>
        <taxon>Magnoliopsida</taxon>
        <taxon>eudicotyledons</taxon>
        <taxon>Gunneridae</taxon>
        <taxon>Pentapetalae</taxon>
        <taxon>asterids</taxon>
        <taxon>campanulids</taxon>
        <taxon>Asterales</taxon>
        <taxon>Asteraceae</taxon>
        <taxon>Asteroideae</taxon>
        <taxon>Heliantheae alliance</taxon>
        <taxon>Eupatorieae</taxon>
        <taxon>Mikania</taxon>
    </lineage>
</organism>
<dbReference type="Proteomes" id="UP000326396">
    <property type="component" value="Unassembled WGS sequence"/>
</dbReference>
<accession>A0A5N6LA65</accession>
<protein>
    <submittedName>
        <fullName evidence="1">Uncharacterized protein</fullName>
    </submittedName>
</protein>
<proteinExistence type="predicted"/>
<dbReference type="EMBL" id="SZYD01002274">
    <property type="protein sequence ID" value="KAC9741846.1"/>
    <property type="molecule type" value="Genomic_DNA"/>
</dbReference>
<name>A0A5N6LA65_9ASTR</name>
<comment type="caution">
    <text evidence="1">The sequence shown here is derived from an EMBL/GenBank/DDBJ whole genome shotgun (WGS) entry which is preliminary data.</text>
</comment>